<gene>
    <name evidence="2" type="ORF">PCOR1329_LOCUS83338</name>
</gene>
<name>A0ABN9YBZ2_9DINO</name>
<dbReference type="Proteomes" id="UP001189429">
    <property type="component" value="Unassembled WGS sequence"/>
</dbReference>
<evidence type="ECO:0000313" key="3">
    <source>
        <dbReference type="Proteomes" id="UP001189429"/>
    </source>
</evidence>
<organism evidence="2 3">
    <name type="scientific">Prorocentrum cordatum</name>
    <dbReference type="NCBI Taxonomy" id="2364126"/>
    <lineage>
        <taxon>Eukaryota</taxon>
        <taxon>Sar</taxon>
        <taxon>Alveolata</taxon>
        <taxon>Dinophyceae</taxon>
        <taxon>Prorocentrales</taxon>
        <taxon>Prorocentraceae</taxon>
        <taxon>Prorocentrum</taxon>
    </lineage>
</organism>
<comment type="caution">
    <text evidence="2">The sequence shown here is derived from an EMBL/GenBank/DDBJ whole genome shotgun (WGS) entry which is preliminary data.</text>
</comment>
<evidence type="ECO:0000256" key="1">
    <source>
        <dbReference type="SAM" id="MobiDB-lite"/>
    </source>
</evidence>
<feature type="compositionally biased region" description="Low complexity" evidence="1">
    <location>
        <begin position="101"/>
        <end position="112"/>
    </location>
</feature>
<sequence>MPCDDSETTPLGTPGAHGVAKAALLEGEDTSEEVLALERPTGGRASRGGRGPVLAAALALLGAAAAAHRSGLLVRGRSGAAVPGGGGAVERLFEARELRVTSTTGKPPGSTSLEATAENEEKNFETTTAADLQGGTEGETTPEEEAEGPTSGPISMMLEEALTTGEGDAGSPAEEPAPDGTGEGGAGSATEKGPPNGSLLGGSGPAPNGTGEGDAGNATEEGDAGNATQNGSLLGGSGAASNGTEEGDAAPAIDDGPAPAIPNSSAARDVVCNSGTFLCGNRGPPRGDQLVLPGPHRLRHRVRQERHMLWRHLLRGALLLHGQRLCDTRNDRGARDLHRRRHGRWQLRPWQLRVRLPLHRRQRGDQLVLPGPHRLRHRVRQGRGLLRWHLLRPGLLLQHDGADLPGAGDGELHPLSTLIRCCTPASVARARRDGARKAPFQGGGPL</sequence>
<protein>
    <submittedName>
        <fullName evidence="2">Uncharacterized protein</fullName>
    </submittedName>
</protein>
<dbReference type="EMBL" id="CAUYUJ010022069">
    <property type="protein sequence ID" value="CAK0908739.1"/>
    <property type="molecule type" value="Genomic_DNA"/>
</dbReference>
<evidence type="ECO:0000313" key="2">
    <source>
        <dbReference type="EMBL" id="CAK0908739.1"/>
    </source>
</evidence>
<feature type="compositionally biased region" description="Gly residues" evidence="1">
    <location>
        <begin position="199"/>
        <end position="214"/>
    </location>
</feature>
<feature type="compositionally biased region" description="Low complexity" evidence="1">
    <location>
        <begin position="188"/>
        <end position="198"/>
    </location>
</feature>
<feature type="region of interest" description="Disordered" evidence="1">
    <location>
        <begin position="99"/>
        <end position="264"/>
    </location>
</feature>
<proteinExistence type="predicted"/>
<accession>A0ABN9YBZ2</accession>
<feature type="compositionally biased region" description="Low complexity" evidence="1">
    <location>
        <begin position="239"/>
        <end position="262"/>
    </location>
</feature>
<reference evidence="2" key="1">
    <citation type="submission" date="2023-10" db="EMBL/GenBank/DDBJ databases">
        <authorList>
            <person name="Chen Y."/>
            <person name="Shah S."/>
            <person name="Dougan E. K."/>
            <person name="Thang M."/>
            <person name="Chan C."/>
        </authorList>
    </citation>
    <scope>NUCLEOTIDE SEQUENCE [LARGE SCALE GENOMIC DNA]</scope>
</reference>
<keyword evidence="3" id="KW-1185">Reference proteome</keyword>